<name>A0A6G1LEB4_9PEZI</name>
<evidence type="ECO:0000256" key="10">
    <source>
        <dbReference type="ARBA" id="ARBA00023132"/>
    </source>
</evidence>
<evidence type="ECO:0000256" key="2">
    <source>
        <dbReference type="ARBA" id="ARBA00004567"/>
    </source>
</evidence>
<feature type="transmembrane region" description="Helical" evidence="14">
    <location>
        <begin position="228"/>
        <end position="250"/>
    </location>
</feature>
<evidence type="ECO:0000256" key="12">
    <source>
        <dbReference type="ARBA" id="ARBA00023242"/>
    </source>
</evidence>
<keyword evidence="4" id="KW-0813">Transport</keyword>
<dbReference type="GO" id="GO:0070762">
    <property type="term" value="C:nuclear pore transmembrane ring"/>
    <property type="evidence" value="ECO:0007669"/>
    <property type="project" value="TreeGrafter"/>
</dbReference>
<keyword evidence="6" id="KW-0509">mRNA transport</keyword>
<evidence type="ECO:0000256" key="6">
    <source>
        <dbReference type="ARBA" id="ARBA00022816"/>
    </source>
</evidence>
<proteinExistence type="inferred from homology"/>
<feature type="transmembrane region" description="Helical" evidence="14">
    <location>
        <begin position="293"/>
        <end position="311"/>
    </location>
</feature>
<dbReference type="GO" id="GO:0051028">
    <property type="term" value="P:mRNA transport"/>
    <property type="evidence" value="ECO:0007669"/>
    <property type="project" value="UniProtKB-KW"/>
</dbReference>
<keyword evidence="12" id="KW-0539">Nucleus</keyword>
<dbReference type="InterPro" id="IPR019049">
    <property type="entry name" value="Nucleoporin_prot_Ndc1/Nup"/>
</dbReference>
<evidence type="ECO:0000256" key="13">
    <source>
        <dbReference type="SAM" id="MobiDB-lite"/>
    </source>
</evidence>
<keyword evidence="9" id="KW-0811">Translocation</keyword>
<dbReference type="GO" id="GO:0031965">
    <property type="term" value="C:nuclear membrane"/>
    <property type="evidence" value="ECO:0007669"/>
    <property type="project" value="UniProtKB-SubCell"/>
</dbReference>
<dbReference type="GO" id="GO:0005816">
    <property type="term" value="C:spindle pole body"/>
    <property type="evidence" value="ECO:0007669"/>
    <property type="project" value="TreeGrafter"/>
</dbReference>
<feature type="transmembrane region" description="Helical" evidence="14">
    <location>
        <begin position="176"/>
        <end position="195"/>
    </location>
</feature>
<evidence type="ECO:0000256" key="9">
    <source>
        <dbReference type="ARBA" id="ARBA00023010"/>
    </source>
</evidence>
<dbReference type="EMBL" id="ML995820">
    <property type="protein sequence ID" value="KAF2771205.1"/>
    <property type="molecule type" value="Genomic_DNA"/>
</dbReference>
<evidence type="ECO:0000256" key="3">
    <source>
        <dbReference type="ARBA" id="ARBA00005760"/>
    </source>
</evidence>
<evidence type="ECO:0000256" key="11">
    <source>
        <dbReference type="ARBA" id="ARBA00023136"/>
    </source>
</evidence>
<gene>
    <name evidence="15" type="ORF">EJ03DRAFT_325652</name>
</gene>
<keyword evidence="5 14" id="KW-0812">Transmembrane</keyword>
<dbReference type="PANTHER" id="PTHR13269:SF6">
    <property type="entry name" value="NUCLEOPORIN NDC1"/>
    <property type="match status" value="1"/>
</dbReference>
<evidence type="ECO:0008006" key="17">
    <source>
        <dbReference type="Google" id="ProtNLM"/>
    </source>
</evidence>
<evidence type="ECO:0000256" key="4">
    <source>
        <dbReference type="ARBA" id="ARBA00022448"/>
    </source>
</evidence>
<dbReference type="Pfam" id="PF09531">
    <property type="entry name" value="Ndc1_Nup"/>
    <property type="match status" value="1"/>
</dbReference>
<sequence>MATTTTTTDHRALLAQPTLSPPPTHAPPVARPYKDFLTPALHRRFTHSALILSLFCWITAVFLGSGNGAGYFWSWFPLFSFTGLRTFLLLMVPLMVLIVRIMNMHVGTRMMVSDAETLVFLLTARLGKTLGTVMWYGLSAWVFGEVVVWSKGPEAGLSWIDVGREWERARVNENSFYLRTMLIMMALWQAVWHLATDVDRLPLEEVEAGETTTWTTPLQKMGQKFGGLASLAFNTTIAGTVFGTVFYFAVPRRMFWPWAYSLASTLHRNLQHDERPPGLLNLGTLMTQTTSSIFLLLMLWNLSNTIFTIYITQPPLKKGQPLTSEVKDAGGTILSKSKDPNGSLIRGLLAKRDTPRTFAFWELYLICTIDAYQARRRTIYTEVDKQPASTWSQVSKQCLAEIQNISVRIRKVQDPAEYQKKAAEAESARKMHENLIAHGKPDDYRLPRIADRQPLDGKDVFVRDRRSDAIHTIGNVAKSFGQSPGQESPLMPTARKAIEWTESRTGGREAWSKQGLGQATESRMKAFLKTWTGIPFRQTFAARVNAAVFGVPFSAKTTIVYAIQSLTTLATLSLKEDDYGQVAKDIPVIVRTLTNTIVNVNAFVAEVKPSWTDVGFSNAQREQVEEVKELLAVLRQSLGAVLLAFDEYAGSLGLSRKEVREAKEAVGLGREVEMRRGGA</sequence>
<keyword evidence="11 14" id="KW-0472">Membrane</keyword>
<dbReference type="GO" id="GO:0070631">
    <property type="term" value="P:spindle pole body localization"/>
    <property type="evidence" value="ECO:0007669"/>
    <property type="project" value="TreeGrafter"/>
</dbReference>
<dbReference type="Proteomes" id="UP000799436">
    <property type="component" value="Unassembled WGS sequence"/>
</dbReference>
<reference evidence="15" key="1">
    <citation type="journal article" date="2020" name="Stud. Mycol.">
        <title>101 Dothideomycetes genomes: a test case for predicting lifestyles and emergence of pathogens.</title>
        <authorList>
            <person name="Haridas S."/>
            <person name="Albert R."/>
            <person name="Binder M."/>
            <person name="Bloem J."/>
            <person name="Labutti K."/>
            <person name="Salamov A."/>
            <person name="Andreopoulos B."/>
            <person name="Baker S."/>
            <person name="Barry K."/>
            <person name="Bills G."/>
            <person name="Bluhm B."/>
            <person name="Cannon C."/>
            <person name="Castanera R."/>
            <person name="Culley D."/>
            <person name="Daum C."/>
            <person name="Ezra D."/>
            <person name="Gonzalez J."/>
            <person name="Henrissat B."/>
            <person name="Kuo A."/>
            <person name="Liang C."/>
            <person name="Lipzen A."/>
            <person name="Lutzoni F."/>
            <person name="Magnuson J."/>
            <person name="Mondo S."/>
            <person name="Nolan M."/>
            <person name="Ohm R."/>
            <person name="Pangilinan J."/>
            <person name="Park H.-J."/>
            <person name="Ramirez L."/>
            <person name="Alfaro M."/>
            <person name="Sun H."/>
            <person name="Tritt A."/>
            <person name="Yoshinaga Y."/>
            <person name="Zwiers L.-H."/>
            <person name="Turgeon B."/>
            <person name="Goodwin S."/>
            <person name="Spatafora J."/>
            <person name="Crous P."/>
            <person name="Grigoriev I."/>
        </authorList>
    </citation>
    <scope>NUCLEOTIDE SEQUENCE</scope>
    <source>
        <strain evidence="15">CBS 116005</strain>
    </source>
</reference>
<dbReference type="AlphaFoldDB" id="A0A6G1LEB4"/>
<organism evidence="15 16">
    <name type="scientific">Teratosphaeria nubilosa</name>
    <dbReference type="NCBI Taxonomy" id="161662"/>
    <lineage>
        <taxon>Eukaryota</taxon>
        <taxon>Fungi</taxon>
        <taxon>Dikarya</taxon>
        <taxon>Ascomycota</taxon>
        <taxon>Pezizomycotina</taxon>
        <taxon>Dothideomycetes</taxon>
        <taxon>Dothideomycetidae</taxon>
        <taxon>Mycosphaerellales</taxon>
        <taxon>Teratosphaeriaceae</taxon>
        <taxon>Teratosphaeria</taxon>
    </lineage>
</organism>
<comment type="subcellular location">
    <subcellularLocation>
        <location evidence="1">Nucleus membrane</location>
        <topology evidence="1">Multi-pass membrane protein</topology>
    </subcellularLocation>
    <subcellularLocation>
        <location evidence="2">Nucleus</location>
        <location evidence="2">Nuclear pore complex</location>
    </subcellularLocation>
</comment>
<keyword evidence="16" id="KW-1185">Reference proteome</keyword>
<evidence type="ECO:0000313" key="16">
    <source>
        <dbReference type="Proteomes" id="UP000799436"/>
    </source>
</evidence>
<keyword evidence="8 14" id="KW-1133">Transmembrane helix</keyword>
<evidence type="ECO:0000256" key="14">
    <source>
        <dbReference type="SAM" id="Phobius"/>
    </source>
</evidence>
<feature type="region of interest" description="Disordered" evidence="13">
    <location>
        <begin position="1"/>
        <end position="25"/>
    </location>
</feature>
<evidence type="ECO:0000256" key="5">
    <source>
        <dbReference type="ARBA" id="ARBA00022692"/>
    </source>
</evidence>
<dbReference type="OrthoDB" id="67850at2759"/>
<dbReference type="PANTHER" id="PTHR13269">
    <property type="entry name" value="NUCLEOPORIN NDC1"/>
    <property type="match status" value="1"/>
</dbReference>
<dbReference type="GO" id="GO:0006999">
    <property type="term" value="P:nuclear pore organization"/>
    <property type="evidence" value="ECO:0007669"/>
    <property type="project" value="TreeGrafter"/>
</dbReference>
<keyword evidence="10" id="KW-0906">Nuclear pore complex</keyword>
<keyword evidence="7" id="KW-0653">Protein transport</keyword>
<evidence type="ECO:0000256" key="7">
    <source>
        <dbReference type="ARBA" id="ARBA00022927"/>
    </source>
</evidence>
<evidence type="ECO:0000256" key="1">
    <source>
        <dbReference type="ARBA" id="ARBA00004232"/>
    </source>
</evidence>
<evidence type="ECO:0000256" key="8">
    <source>
        <dbReference type="ARBA" id="ARBA00022989"/>
    </source>
</evidence>
<comment type="similarity">
    <text evidence="3">Belongs to the NDC1 family.</text>
</comment>
<dbReference type="GO" id="GO:0106166">
    <property type="term" value="F:spindle pole body-nuclear membrane anchor activity"/>
    <property type="evidence" value="ECO:0007669"/>
    <property type="project" value="TreeGrafter"/>
</dbReference>
<evidence type="ECO:0000313" key="15">
    <source>
        <dbReference type="EMBL" id="KAF2771205.1"/>
    </source>
</evidence>
<accession>A0A6G1LEB4</accession>
<dbReference type="GO" id="GO:0015031">
    <property type="term" value="P:protein transport"/>
    <property type="evidence" value="ECO:0007669"/>
    <property type="project" value="UniProtKB-KW"/>
</dbReference>
<protein>
    <recommendedName>
        <fullName evidence="17">Nucleoporin protein Ndc1-Nup</fullName>
    </recommendedName>
</protein>
<feature type="transmembrane region" description="Helical" evidence="14">
    <location>
        <begin position="49"/>
        <end position="73"/>
    </location>
</feature>
<feature type="transmembrane region" description="Helical" evidence="14">
    <location>
        <begin position="79"/>
        <end position="101"/>
    </location>
</feature>